<evidence type="ECO:0000313" key="4">
    <source>
        <dbReference type="Proteomes" id="UP000192907"/>
    </source>
</evidence>
<dbReference type="AlphaFoldDB" id="A0A1Y6CVZ0"/>
<dbReference type="InterPro" id="IPR010982">
    <property type="entry name" value="Lambda_DNA-bd_dom_sf"/>
</dbReference>
<evidence type="ECO:0000313" key="3">
    <source>
        <dbReference type="EMBL" id="SMF82795.1"/>
    </source>
</evidence>
<dbReference type="InterPro" id="IPR025537">
    <property type="entry name" value="DUF4423"/>
</dbReference>
<dbReference type="Pfam" id="PF14394">
    <property type="entry name" value="DUF4423"/>
    <property type="match status" value="1"/>
</dbReference>
<dbReference type="NCBIfam" id="TIGR02147">
    <property type="entry name" value="Fsuc_second"/>
    <property type="match status" value="1"/>
</dbReference>
<dbReference type="EMBL" id="FWZT01000043">
    <property type="protein sequence ID" value="SMF82795.1"/>
    <property type="molecule type" value="Genomic_DNA"/>
</dbReference>
<evidence type="ECO:0000259" key="1">
    <source>
        <dbReference type="Pfam" id="PF01381"/>
    </source>
</evidence>
<sequence>MNTIDLIRHKPGIDALFSILREYRRRSQKYSYANLSRHLGLKSRSYISECLSGKKKLNQKHVKPLIELLGLPPSETEMLVKKTLLDIADLNPNDRHRLSRDISSIEKSFSQSEIDFSALRNPRLSVLLSVSLYLFDDNRATLRQLVKLFGRDQYHEIELAIADLLRLGLWQSEGDYYKYPEAGAMPFRSNEYSRESEVSYLKETIEEAKQALQKTYRTQPESSIFQSHVLTVNRKQYQQLIDDMKQSISRMQSNIEVSGNETDSLVRFNVQVYPIFD</sequence>
<accession>A0A1Y6CVZ0</accession>
<organism evidence="3 4">
    <name type="scientific">Pseudobacteriovorax antillogorgiicola</name>
    <dbReference type="NCBI Taxonomy" id="1513793"/>
    <lineage>
        <taxon>Bacteria</taxon>
        <taxon>Pseudomonadati</taxon>
        <taxon>Bdellovibrionota</taxon>
        <taxon>Oligoflexia</taxon>
        <taxon>Oligoflexales</taxon>
        <taxon>Pseudobacteriovoracaceae</taxon>
        <taxon>Pseudobacteriovorax</taxon>
    </lineage>
</organism>
<dbReference type="Gene3D" id="1.10.260.40">
    <property type="entry name" value="lambda repressor-like DNA-binding domains"/>
    <property type="match status" value="1"/>
</dbReference>
<dbReference type="RefSeq" id="WP_159455749.1">
    <property type="nucleotide sequence ID" value="NZ_FWZT01000043.1"/>
</dbReference>
<keyword evidence="4" id="KW-1185">Reference proteome</keyword>
<dbReference type="Proteomes" id="UP000192907">
    <property type="component" value="Unassembled WGS sequence"/>
</dbReference>
<name>A0A1Y6CVZ0_9BACT</name>
<dbReference type="CDD" id="cd00093">
    <property type="entry name" value="HTH_XRE"/>
    <property type="match status" value="1"/>
</dbReference>
<protein>
    <submittedName>
        <fullName evidence="3">TIGR02147 family protein</fullName>
    </submittedName>
</protein>
<feature type="domain" description="DUF4423" evidence="2">
    <location>
        <begin position="115"/>
        <end position="274"/>
    </location>
</feature>
<dbReference type="GO" id="GO:0003677">
    <property type="term" value="F:DNA binding"/>
    <property type="evidence" value="ECO:0007669"/>
    <property type="project" value="InterPro"/>
</dbReference>
<evidence type="ECO:0000259" key="2">
    <source>
        <dbReference type="Pfam" id="PF14394"/>
    </source>
</evidence>
<gene>
    <name evidence="3" type="ORF">SAMN06296036_14315</name>
</gene>
<proteinExistence type="predicted"/>
<reference evidence="4" key="1">
    <citation type="submission" date="2017-04" db="EMBL/GenBank/DDBJ databases">
        <authorList>
            <person name="Varghese N."/>
            <person name="Submissions S."/>
        </authorList>
    </citation>
    <scope>NUCLEOTIDE SEQUENCE [LARGE SCALE GENOMIC DNA]</scope>
    <source>
        <strain evidence="4">RKEM611</strain>
    </source>
</reference>
<dbReference type="InterPro" id="IPR011873">
    <property type="entry name" value="CHP02147"/>
</dbReference>
<dbReference type="InterPro" id="IPR001387">
    <property type="entry name" value="Cro/C1-type_HTH"/>
</dbReference>
<dbReference type="Pfam" id="PF01381">
    <property type="entry name" value="HTH_3"/>
    <property type="match status" value="1"/>
</dbReference>
<feature type="domain" description="HTH cro/C1-type" evidence="1">
    <location>
        <begin position="20"/>
        <end position="75"/>
    </location>
</feature>